<dbReference type="AlphaFoldDB" id="A0A834EVJ3"/>
<proteinExistence type="predicted"/>
<dbReference type="Pfam" id="PF04437">
    <property type="entry name" value="RINT1_TIP1"/>
    <property type="match status" value="1"/>
</dbReference>
<gene>
    <name evidence="1" type="ORF">FQA47_023117</name>
</gene>
<dbReference type="GO" id="GO:0006890">
    <property type="term" value="P:retrograde vesicle-mediated transport, Golgi to endoplasmic reticulum"/>
    <property type="evidence" value="ECO:0007669"/>
    <property type="project" value="InterPro"/>
</dbReference>
<comment type="caution">
    <text evidence="1">The sequence shown here is derived from an EMBL/GenBank/DDBJ whole genome shotgun (WGS) entry which is preliminary data.</text>
</comment>
<name>A0A834EVJ3_ORYME</name>
<dbReference type="InterPro" id="IPR007528">
    <property type="entry name" value="RINT1_Tip20"/>
</dbReference>
<dbReference type="PANTHER" id="PTHR13520:SF0">
    <property type="entry name" value="RAD50-INTERACTING PROTEIN 1"/>
    <property type="match status" value="1"/>
</dbReference>
<dbReference type="EMBL" id="WKFB01001127">
    <property type="protein sequence ID" value="KAF6715235.1"/>
    <property type="molecule type" value="Genomic_DNA"/>
</dbReference>
<dbReference type="GO" id="GO:0006888">
    <property type="term" value="P:endoplasmic reticulum to Golgi vesicle-mediated transport"/>
    <property type="evidence" value="ECO:0007669"/>
    <property type="project" value="InterPro"/>
</dbReference>
<accession>A0A834EVJ3</accession>
<dbReference type="GO" id="GO:0070939">
    <property type="term" value="C:Dsl1/NZR complex"/>
    <property type="evidence" value="ECO:0007669"/>
    <property type="project" value="InterPro"/>
</dbReference>
<protein>
    <submittedName>
        <fullName evidence="1">RAD50-interacting protein 1</fullName>
    </submittedName>
</protein>
<dbReference type="Proteomes" id="UP000646548">
    <property type="component" value="Unassembled WGS sequence"/>
</dbReference>
<sequence>MDAMLSTDGAWSSQYKDISDMDELKAPDCAETFMTLLQVITERYRALPSPAAQLKFLELQKDLVDDFRIRLTQVMKEESRCPLGVRYCAILNAVNYISTILTDWGDDVVRVLLKK</sequence>
<organism evidence="1 2">
    <name type="scientific">Oryzias melastigma</name>
    <name type="common">Marine medaka</name>
    <dbReference type="NCBI Taxonomy" id="30732"/>
    <lineage>
        <taxon>Eukaryota</taxon>
        <taxon>Metazoa</taxon>
        <taxon>Chordata</taxon>
        <taxon>Craniata</taxon>
        <taxon>Vertebrata</taxon>
        <taxon>Euteleostomi</taxon>
        <taxon>Actinopterygii</taxon>
        <taxon>Neopterygii</taxon>
        <taxon>Teleostei</taxon>
        <taxon>Neoteleostei</taxon>
        <taxon>Acanthomorphata</taxon>
        <taxon>Ovalentaria</taxon>
        <taxon>Atherinomorphae</taxon>
        <taxon>Beloniformes</taxon>
        <taxon>Adrianichthyidae</taxon>
        <taxon>Oryziinae</taxon>
        <taxon>Oryzias</taxon>
    </lineage>
</organism>
<dbReference type="PROSITE" id="PS51386">
    <property type="entry name" value="RINT1_TIP20"/>
    <property type="match status" value="1"/>
</dbReference>
<reference evidence="1" key="1">
    <citation type="journal article" name="BMC Genomics">
        <title>Long-read sequencing and de novo genome assembly of marine medaka (Oryzias melastigma).</title>
        <authorList>
            <person name="Liang P."/>
            <person name="Saqib H.S.A."/>
            <person name="Ni X."/>
            <person name="Shen Y."/>
        </authorList>
    </citation>
    <scope>NUCLEOTIDE SEQUENCE</scope>
    <source>
        <strain evidence="1">Bigg-433</strain>
    </source>
</reference>
<evidence type="ECO:0000313" key="1">
    <source>
        <dbReference type="EMBL" id="KAF6715235.1"/>
    </source>
</evidence>
<dbReference type="PANTHER" id="PTHR13520">
    <property type="entry name" value="RAD50-INTERACTING PROTEIN 1 RINT-1"/>
    <property type="match status" value="1"/>
</dbReference>
<dbReference type="GO" id="GO:0060628">
    <property type="term" value="P:regulation of ER to Golgi vesicle-mediated transport"/>
    <property type="evidence" value="ECO:0007669"/>
    <property type="project" value="TreeGrafter"/>
</dbReference>
<evidence type="ECO:0000313" key="2">
    <source>
        <dbReference type="Proteomes" id="UP000646548"/>
    </source>
</evidence>